<feature type="transmembrane region" description="Helical" evidence="1">
    <location>
        <begin position="38"/>
        <end position="58"/>
    </location>
</feature>
<feature type="transmembrane region" description="Helical" evidence="1">
    <location>
        <begin position="104"/>
        <end position="124"/>
    </location>
</feature>
<evidence type="ECO:0000256" key="1">
    <source>
        <dbReference type="SAM" id="Phobius"/>
    </source>
</evidence>
<name>A0A7W5BBX8_9BURK</name>
<protein>
    <submittedName>
        <fullName evidence="2">Uncharacterized protein</fullName>
    </submittedName>
</protein>
<dbReference type="EMBL" id="JACHXD010000006">
    <property type="protein sequence ID" value="MBB3119505.1"/>
    <property type="molecule type" value="Genomic_DNA"/>
</dbReference>
<keyword evidence="1" id="KW-0472">Membrane</keyword>
<gene>
    <name evidence="2" type="ORF">FHS03_002557</name>
</gene>
<evidence type="ECO:0000313" key="2">
    <source>
        <dbReference type="EMBL" id="MBB3119505.1"/>
    </source>
</evidence>
<proteinExistence type="predicted"/>
<accession>A0A7W5BBX8</accession>
<evidence type="ECO:0000313" key="3">
    <source>
        <dbReference type="Proteomes" id="UP000541535"/>
    </source>
</evidence>
<keyword evidence="1" id="KW-1133">Transmembrane helix</keyword>
<dbReference type="AlphaFoldDB" id="A0A7W5BBX8"/>
<keyword evidence="3" id="KW-1185">Reference proteome</keyword>
<sequence>MKFSRSKWLAYTFLVGLIPVLMRLLVWAAAKAGKVEAFAAPDFVSFGLVLHISIINEMEQLPQREKNWKAIQNGTSIIFIALYGALYALAILGGRGENLVDSSAVLRSSVFFVSLSIALSLSTLQRLSRARTR</sequence>
<keyword evidence="1" id="KW-0812">Transmembrane</keyword>
<organism evidence="2 3">
    <name type="scientific">Pseudoduganella violacea</name>
    <dbReference type="NCBI Taxonomy" id="1715466"/>
    <lineage>
        <taxon>Bacteria</taxon>
        <taxon>Pseudomonadati</taxon>
        <taxon>Pseudomonadota</taxon>
        <taxon>Betaproteobacteria</taxon>
        <taxon>Burkholderiales</taxon>
        <taxon>Oxalobacteraceae</taxon>
        <taxon>Telluria group</taxon>
        <taxon>Pseudoduganella</taxon>
    </lineage>
</organism>
<dbReference type="RefSeq" id="WP_183441336.1">
    <property type="nucleotide sequence ID" value="NZ_JACHXD010000006.1"/>
</dbReference>
<reference evidence="2 3" key="1">
    <citation type="submission" date="2020-08" db="EMBL/GenBank/DDBJ databases">
        <title>Genomic Encyclopedia of Type Strains, Phase III (KMG-III): the genomes of soil and plant-associated and newly described type strains.</title>
        <authorList>
            <person name="Whitman W."/>
        </authorList>
    </citation>
    <scope>NUCLEOTIDE SEQUENCE [LARGE SCALE GENOMIC DNA]</scope>
    <source>
        <strain evidence="2 3">CECT 8897</strain>
    </source>
</reference>
<comment type="caution">
    <text evidence="2">The sequence shown here is derived from an EMBL/GenBank/DDBJ whole genome shotgun (WGS) entry which is preliminary data.</text>
</comment>
<feature type="transmembrane region" description="Helical" evidence="1">
    <location>
        <begin position="70"/>
        <end position="92"/>
    </location>
</feature>
<dbReference type="Proteomes" id="UP000541535">
    <property type="component" value="Unassembled WGS sequence"/>
</dbReference>